<dbReference type="EMBL" id="FMPI01000007">
    <property type="protein sequence ID" value="SCS86526.1"/>
    <property type="molecule type" value="Genomic_DNA"/>
</dbReference>
<dbReference type="Proteomes" id="UP000095412">
    <property type="component" value="Unassembled WGS sequence"/>
</dbReference>
<evidence type="ECO:0000256" key="1">
    <source>
        <dbReference type="SAM" id="Phobius"/>
    </source>
</evidence>
<dbReference type="Pfam" id="PF04276">
    <property type="entry name" value="DUF443"/>
    <property type="match status" value="1"/>
</dbReference>
<dbReference type="NCBIfam" id="TIGR01218">
    <property type="entry name" value="Gpos_tandem_5TM"/>
    <property type="match status" value="1"/>
</dbReference>
<keyword evidence="1" id="KW-1133">Transmembrane helix</keyword>
<feature type="transmembrane region" description="Helical" evidence="1">
    <location>
        <begin position="111"/>
        <end position="134"/>
    </location>
</feature>
<dbReference type="AlphaFoldDB" id="A0A1D4LJJ4"/>
<feature type="transmembrane region" description="Helical" evidence="1">
    <location>
        <begin position="140"/>
        <end position="162"/>
    </location>
</feature>
<dbReference type="InterPro" id="IPR005915">
    <property type="entry name" value="Tandem_5TM"/>
</dbReference>
<reference evidence="2 5" key="1">
    <citation type="submission" date="2016-09" db="EMBL/GenBank/DDBJ databases">
        <authorList>
            <consortium name="Pathogen Informatics"/>
        </authorList>
    </citation>
    <scope>NUCLEOTIDE SEQUENCE [LARGE SCALE GENOMIC DNA]</scope>
    <source>
        <strain evidence="2 5">82B</strain>
    </source>
</reference>
<gene>
    <name evidence="2" type="ORF">SAMEA2297795_00928</name>
    <name evidence="3" type="ORF">SAMEA2297796_01275</name>
</gene>
<accession>A0A1D4LJJ4</accession>
<evidence type="ECO:0000313" key="5">
    <source>
        <dbReference type="Proteomes" id="UP000095768"/>
    </source>
</evidence>
<dbReference type="EMBL" id="FMPG01000002">
    <property type="protein sequence ID" value="SCS66374.1"/>
    <property type="molecule type" value="Genomic_DNA"/>
</dbReference>
<evidence type="ECO:0000313" key="2">
    <source>
        <dbReference type="EMBL" id="SCS66374.1"/>
    </source>
</evidence>
<keyword evidence="1" id="KW-0812">Transmembrane</keyword>
<dbReference type="Proteomes" id="UP000095768">
    <property type="component" value="Unassembled WGS sequence"/>
</dbReference>
<evidence type="ECO:0000313" key="4">
    <source>
        <dbReference type="Proteomes" id="UP000095412"/>
    </source>
</evidence>
<proteinExistence type="predicted"/>
<protein>
    <submittedName>
        <fullName evidence="2">Tandem five-TM protein</fullName>
    </submittedName>
</protein>
<reference evidence="3 4" key="2">
    <citation type="submission" date="2016-09" db="EMBL/GenBank/DDBJ databases">
        <authorList>
            <consortium name="Pathogen Informatics"/>
            <person name="Sun Q."/>
            <person name="Inoue M."/>
        </authorList>
    </citation>
    <scope>NUCLEOTIDE SEQUENCE [LARGE SCALE GENOMIC DNA]</scope>
    <source>
        <strain evidence="3 4">82C</strain>
    </source>
</reference>
<keyword evidence="1" id="KW-0472">Membrane</keyword>
<evidence type="ECO:0000313" key="3">
    <source>
        <dbReference type="EMBL" id="SCS86526.1"/>
    </source>
</evidence>
<organism evidence="2 5">
    <name type="scientific">Staphylococcus caeli</name>
    <dbReference type="NCBI Taxonomy" id="2201815"/>
    <lineage>
        <taxon>Bacteria</taxon>
        <taxon>Bacillati</taxon>
        <taxon>Bacillota</taxon>
        <taxon>Bacilli</taxon>
        <taxon>Bacillales</taxon>
        <taxon>Staphylococcaceae</taxon>
        <taxon>Staphylococcus</taxon>
    </lineage>
</organism>
<feature type="transmembrane region" description="Helical" evidence="1">
    <location>
        <begin position="36"/>
        <end position="54"/>
    </location>
</feature>
<sequence>MFPMINWFIPKTYEKLTKDEVDNLDLVIPNKDNSKALFASGIGVLISALLRPISATFDIHLGRMTSIIICVLIFLSIIFLHVHLYKKLTIKKYNFTQSNQKIILIPTFKNTVLLLFTYILFGFLSFGLIEVLIIANKSNILVFICWGMIFTIFSFLNMFSIIDTKVYAKLI</sequence>
<feature type="transmembrane region" description="Helical" evidence="1">
    <location>
        <begin position="66"/>
        <end position="85"/>
    </location>
</feature>
<keyword evidence="4" id="KW-1185">Reference proteome</keyword>
<name>A0A1D4LJJ4_9STAP</name>